<dbReference type="GO" id="GO:0006080">
    <property type="term" value="P:substituted mannan metabolic process"/>
    <property type="evidence" value="ECO:0007669"/>
    <property type="project" value="InterPro"/>
</dbReference>
<evidence type="ECO:0000313" key="2">
    <source>
        <dbReference type="EMBL" id="KAK3172613.1"/>
    </source>
</evidence>
<dbReference type="Proteomes" id="UP001276659">
    <property type="component" value="Unassembled WGS sequence"/>
</dbReference>
<name>A0AAD9ZAQ8_9LECA</name>
<dbReference type="InterPro" id="IPR017853">
    <property type="entry name" value="GH"/>
</dbReference>
<dbReference type="InterPro" id="IPR000805">
    <property type="entry name" value="Glyco_hydro_26"/>
</dbReference>
<keyword evidence="3" id="KW-1185">Reference proteome</keyword>
<feature type="compositionally biased region" description="Polar residues" evidence="1">
    <location>
        <begin position="44"/>
        <end position="59"/>
    </location>
</feature>
<dbReference type="Gene3D" id="3.20.20.80">
    <property type="entry name" value="Glycosidases"/>
    <property type="match status" value="1"/>
</dbReference>
<sequence>MRVFLSSLVANVVASPRYGGHESSNQHISTVELVVTSTETSETASPSISPNTANPPSATLSNGVSVPANCFKSNGVPVGWLPDGVNITFLQNKVAPGTTACTYGDYAQIRSATDYGDDQIAGSASAAAEAGTVFTISLQPYIPFNQVDVQNIVASMEKILEAGNQVVWLRFAHEMNWYIDTNTQNTDTPYIGSTDDFKTLWKNIATAVDREKVKMFWYVIFRALPESHHDLSG</sequence>
<dbReference type="AlphaFoldDB" id="A0AAD9ZAQ8"/>
<dbReference type="SUPFAM" id="SSF51445">
    <property type="entry name" value="(Trans)glycosidases"/>
    <property type="match status" value="1"/>
</dbReference>
<organism evidence="2 3">
    <name type="scientific">Lepraria neglecta</name>
    <dbReference type="NCBI Taxonomy" id="209136"/>
    <lineage>
        <taxon>Eukaryota</taxon>
        <taxon>Fungi</taxon>
        <taxon>Dikarya</taxon>
        <taxon>Ascomycota</taxon>
        <taxon>Pezizomycotina</taxon>
        <taxon>Lecanoromycetes</taxon>
        <taxon>OSLEUM clade</taxon>
        <taxon>Lecanoromycetidae</taxon>
        <taxon>Lecanorales</taxon>
        <taxon>Lecanorineae</taxon>
        <taxon>Stereocaulaceae</taxon>
        <taxon>Lepraria</taxon>
    </lineage>
</organism>
<evidence type="ECO:0000256" key="1">
    <source>
        <dbReference type="SAM" id="MobiDB-lite"/>
    </source>
</evidence>
<reference evidence="2" key="1">
    <citation type="submission" date="2022-11" db="EMBL/GenBank/DDBJ databases">
        <title>Chromosomal genome sequence assembly and mating type (MAT) locus characterization of the leprose asexual lichenized fungus Lepraria neglecta (Nyl.) Erichsen.</title>
        <authorList>
            <person name="Allen J.L."/>
            <person name="Pfeffer B."/>
        </authorList>
    </citation>
    <scope>NUCLEOTIDE SEQUENCE</scope>
    <source>
        <strain evidence="2">Allen 5258</strain>
    </source>
</reference>
<comment type="caution">
    <text evidence="2">The sequence shown here is derived from an EMBL/GenBank/DDBJ whole genome shotgun (WGS) entry which is preliminary data.</text>
</comment>
<evidence type="ECO:0000313" key="3">
    <source>
        <dbReference type="Proteomes" id="UP001276659"/>
    </source>
</evidence>
<feature type="region of interest" description="Disordered" evidence="1">
    <location>
        <begin position="39"/>
        <end position="59"/>
    </location>
</feature>
<proteinExistence type="predicted"/>
<dbReference type="PANTHER" id="PTHR40079:SF6">
    <property type="entry name" value="GH26 DOMAIN-CONTAINING PROTEIN"/>
    <property type="match status" value="1"/>
</dbReference>
<dbReference type="PANTHER" id="PTHR40079">
    <property type="entry name" value="MANNAN ENDO-1,4-BETA-MANNOSIDASE E-RELATED"/>
    <property type="match status" value="1"/>
</dbReference>
<accession>A0AAD9ZAQ8</accession>
<protein>
    <submittedName>
        <fullName evidence="2">Uncharacterized protein</fullName>
    </submittedName>
</protein>
<dbReference type="EMBL" id="JASNWA010000007">
    <property type="protein sequence ID" value="KAK3172613.1"/>
    <property type="molecule type" value="Genomic_DNA"/>
</dbReference>
<dbReference type="GO" id="GO:0016985">
    <property type="term" value="F:mannan endo-1,4-beta-mannosidase activity"/>
    <property type="evidence" value="ECO:0007669"/>
    <property type="project" value="InterPro"/>
</dbReference>
<gene>
    <name evidence="2" type="ORF">OEA41_005937</name>
</gene>